<dbReference type="CDD" id="cd05013">
    <property type="entry name" value="SIS_RpiR"/>
    <property type="match status" value="1"/>
</dbReference>
<dbReference type="NCBIfam" id="NF002805">
    <property type="entry name" value="PRK02947.1"/>
    <property type="match status" value="1"/>
</dbReference>
<evidence type="ECO:0000259" key="1">
    <source>
        <dbReference type="PROSITE" id="PS51464"/>
    </source>
</evidence>
<dbReference type="Pfam" id="PF13580">
    <property type="entry name" value="SIS_2"/>
    <property type="match status" value="1"/>
</dbReference>
<evidence type="ECO:0000313" key="2">
    <source>
        <dbReference type="EMBL" id="SEG73085.1"/>
    </source>
</evidence>
<dbReference type="OrthoDB" id="9813831at2"/>
<dbReference type="EMBL" id="FNVG01000042">
    <property type="protein sequence ID" value="SEG73085.1"/>
    <property type="molecule type" value="Genomic_DNA"/>
</dbReference>
<evidence type="ECO:0000313" key="3">
    <source>
        <dbReference type="Proteomes" id="UP000236721"/>
    </source>
</evidence>
<keyword evidence="2" id="KW-0413">Isomerase</keyword>
<name>A0A1H6CK75_9VIBR</name>
<dbReference type="Proteomes" id="UP000236721">
    <property type="component" value="Unassembled WGS sequence"/>
</dbReference>
<sequence length="238" mass="25771">MFEYSDKLLVALNKLFESNQAELKLASKLFSEAIINDNMIHILGTGHSHMVGLEGFIRAGGLGNVNAILDSMVLTSDGALRGSKLEKLEGLAQILWEEQSISANDVIMVVSNSGRNALPVEFAQLAKQKGHPVIAITSVEQSSKYPSRHRSGLKLMDIVDIVLDNQVPSGDGLCKINKRVTGAFSSISGMALINTITTEAQKLALEQGVEPLVFSSQNIDGFDNDDVYAHFKGRLKAM</sequence>
<proteinExistence type="predicted"/>
<reference evidence="3" key="1">
    <citation type="submission" date="2016-10" db="EMBL/GenBank/DDBJ databases">
        <authorList>
            <person name="Varghese N."/>
            <person name="Submissions S."/>
        </authorList>
    </citation>
    <scope>NUCLEOTIDE SEQUENCE [LARGE SCALE GENOMIC DNA]</scope>
    <source>
        <strain evidence="3">CGMCC 1.7062</strain>
    </source>
</reference>
<dbReference type="GO" id="GO:0097367">
    <property type="term" value="F:carbohydrate derivative binding"/>
    <property type="evidence" value="ECO:0007669"/>
    <property type="project" value="InterPro"/>
</dbReference>
<dbReference type="SUPFAM" id="SSF53697">
    <property type="entry name" value="SIS domain"/>
    <property type="match status" value="1"/>
</dbReference>
<dbReference type="PROSITE" id="PS51464">
    <property type="entry name" value="SIS"/>
    <property type="match status" value="1"/>
</dbReference>
<protein>
    <submittedName>
        <fullName evidence="2">Uncharacterized protein, contains SIS (Sugar ISomerase) phosphosugar binding domain</fullName>
    </submittedName>
</protein>
<dbReference type="InterPro" id="IPR035472">
    <property type="entry name" value="RpiR-like_SIS"/>
</dbReference>
<dbReference type="AlphaFoldDB" id="A0A1H6CK75"/>
<dbReference type="GO" id="GO:0016853">
    <property type="term" value="F:isomerase activity"/>
    <property type="evidence" value="ECO:0007669"/>
    <property type="project" value="UniProtKB-KW"/>
</dbReference>
<accession>A0A1H6CK75</accession>
<dbReference type="InterPro" id="IPR046348">
    <property type="entry name" value="SIS_dom_sf"/>
</dbReference>
<dbReference type="RefSeq" id="WP_103882646.1">
    <property type="nucleotide sequence ID" value="NZ_FNVG01000042.1"/>
</dbReference>
<feature type="domain" description="SIS" evidence="1">
    <location>
        <begin position="30"/>
        <end position="222"/>
    </location>
</feature>
<organism evidence="2 3">
    <name type="scientific">Vibrio hangzhouensis</name>
    <dbReference type="NCBI Taxonomy" id="462991"/>
    <lineage>
        <taxon>Bacteria</taxon>
        <taxon>Pseudomonadati</taxon>
        <taxon>Pseudomonadota</taxon>
        <taxon>Gammaproteobacteria</taxon>
        <taxon>Vibrionales</taxon>
        <taxon>Vibrionaceae</taxon>
        <taxon>Vibrio</taxon>
    </lineage>
</organism>
<gene>
    <name evidence="2" type="ORF">SAMN04488244_1427</name>
</gene>
<dbReference type="Gene3D" id="3.40.50.10490">
    <property type="entry name" value="Glucose-6-phosphate isomerase like protein, domain 1"/>
    <property type="match status" value="1"/>
</dbReference>
<dbReference type="GO" id="GO:1901135">
    <property type="term" value="P:carbohydrate derivative metabolic process"/>
    <property type="evidence" value="ECO:0007669"/>
    <property type="project" value="InterPro"/>
</dbReference>
<keyword evidence="3" id="KW-1185">Reference proteome</keyword>
<dbReference type="InterPro" id="IPR001347">
    <property type="entry name" value="SIS_dom"/>
</dbReference>